<evidence type="ECO:0000313" key="1">
    <source>
        <dbReference type="EMBL" id="CAF4757452.1"/>
    </source>
</evidence>
<feature type="non-terminal residue" evidence="1">
    <location>
        <position position="1"/>
    </location>
</feature>
<accession>A0A8S3AVL4</accession>
<dbReference type="EMBL" id="CAJOBH010141430">
    <property type="protein sequence ID" value="CAF4807219.1"/>
    <property type="molecule type" value="Genomic_DNA"/>
</dbReference>
<evidence type="ECO:0000313" key="3">
    <source>
        <dbReference type="Proteomes" id="UP000681720"/>
    </source>
</evidence>
<organism evidence="1 3">
    <name type="scientific">Rotaria magnacalcarata</name>
    <dbReference type="NCBI Taxonomy" id="392030"/>
    <lineage>
        <taxon>Eukaryota</taxon>
        <taxon>Metazoa</taxon>
        <taxon>Spiralia</taxon>
        <taxon>Gnathifera</taxon>
        <taxon>Rotifera</taxon>
        <taxon>Eurotatoria</taxon>
        <taxon>Bdelloidea</taxon>
        <taxon>Philodinida</taxon>
        <taxon>Philodinidae</taxon>
        <taxon>Rotaria</taxon>
    </lineage>
</organism>
<dbReference type="AlphaFoldDB" id="A0A8S3AVL4"/>
<evidence type="ECO:0000313" key="2">
    <source>
        <dbReference type="EMBL" id="CAF4807219.1"/>
    </source>
</evidence>
<sequence length="20" mass="2049">GLGVGMALLNNGRFPDGVVY</sequence>
<name>A0A8S3AVL4_9BILA</name>
<proteinExistence type="predicted"/>
<reference evidence="1" key="1">
    <citation type="submission" date="2021-02" db="EMBL/GenBank/DDBJ databases">
        <authorList>
            <person name="Nowell W R."/>
        </authorList>
    </citation>
    <scope>NUCLEOTIDE SEQUENCE</scope>
</reference>
<dbReference type="EMBL" id="CAJOBJ010139747">
    <property type="protein sequence ID" value="CAF4757452.1"/>
    <property type="molecule type" value="Genomic_DNA"/>
</dbReference>
<gene>
    <name evidence="2" type="ORF">BYL167_LOCUS48404</name>
    <name evidence="1" type="ORF">GIL414_LOCUS45412</name>
</gene>
<protein>
    <submittedName>
        <fullName evidence="1">Uncharacterized protein</fullName>
    </submittedName>
</protein>
<dbReference type="Proteomes" id="UP000681720">
    <property type="component" value="Unassembled WGS sequence"/>
</dbReference>
<comment type="caution">
    <text evidence="1">The sequence shown here is derived from an EMBL/GenBank/DDBJ whole genome shotgun (WGS) entry which is preliminary data.</text>
</comment>
<dbReference type="Proteomes" id="UP000681967">
    <property type="component" value="Unassembled WGS sequence"/>
</dbReference>